<dbReference type="AlphaFoldDB" id="A0A0E9XLQ6"/>
<proteinExistence type="predicted"/>
<evidence type="ECO:0000313" key="1">
    <source>
        <dbReference type="EMBL" id="JAI03683.1"/>
    </source>
</evidence>
<reference evidence="1" key="2">
    <citation type="journal article" date="2015" name="Fish Shellfish Immunol.">
        <title>Early steps in the European eel (Anguilla anguilla)-Vibrio vulnificus interaction in the gills: Role of the RtxA13 toxin.</title>
        <authorList>
            <person name="Callol A."/>
            <person name="Pajuelo D."/>
            <person name="Ebbesson L."/>
            <person name="Teles M."/>
            <person name="MacKenzie S."/>
            <person name="Amaro C."/>
        </authorList>
    </citation>
    <scope>NUCLEOTIDE SEQUENCE</scope>
</reference>
<dbReference type="EMBL" id="GBXM01004895">
    <property type="protein sequence ID" value="JAI03683.1"/>
    <property type="molecule type" value="Transcribed_RNA"/>
</dbReference>
<reference evidence="1" key="1">
    <citation type="submission" date="2014-11" db="EMBL/GenBank/DDBJ databases">
        <authorList>
            <person name="Amaro Gonzalez C."/>
        </authorList>
    </citation>
    <scope>NUCLEOTIDE SEQUENCE</scope>
</reference>
<protein>
    <submittedName>
        <fullName evidence="1">Uncharacterized protein</fullName>
    </submittedName>
</protein>
<sequence>MGNDPGIGLSLWQWRTLRCATFQVEQKSPNPPEKGTLDTTLEVELQTEREALDRKEKEVLLFLIYNI</sequence>
<organism evidence="1">
    <name type="scientific">Anguilla anguilla</name>
    <name type="common">European freshwater eel</name>
    <name type="synonym">Muraena anguilla</name>
    <dbReference type="NCBI Taxonomy" id="7936"/>
    <lineage>
        <taxon>Eukaryota</taxon>
        <taxon>Metazoa</taxon>
        <taxon>Chordata</taxon>
        <taxon>Craniata</taxon>
        <taxon>Vertebrata</taxon>
        <taxon>Euteleostomi</taxon>
        <taxon>Actinopterygii</taxon>
        <taxon>Neopterygii</taxon>
        <taxon>Teleostei</taxon>
        <taxon>Anguilliformes</taxon>
        <taxon>Anguillidae</taxon>
        <taxon>Anguilla</taxon>
    </lineage>
</organism>
<name>A0A0E9XLQ6_ANGAN</name>
<accession>A0A0E9XLQ6</accession>